<comment type="subcellular location">
    <subcellularLocation>
        <location evidence="6">Cell membrane</location>
        <topology evidence="6">Multi-pass membrane protein</topology>
    </subcellularLocation>
    <subcellularLocation>
        <location evidence="1">Membrane</location>
    </subcellularLocation>
</comment>
<keyword evidence="8" id="KW-1185">Reference proteome</keyword>
<keyword evidence="5 6" id="KW-0472">Membrane</keyword>
<dbReference type="RefSeq" id="WP_349431020.1">
    <property type="nucleotide sequence ID" value="NZ_CP157743.1"/>
</dbReference>
<evidence type="ECO:0000256" key="3">
    <source>
        <dbReference type="ARBA" id="ARBA00022692"/>
    </source>
</evidence>
<comment type="similarity">
    <text evidence="2 6">Belongs to the SURF1 family.</text>
</comment>
<name>A0AAU7NP98_9GAMM</name>
<dbReference type="AlphaFoldDB" id="A0AAU7NP98"/>
<dbReference type="GO" id="GO:0005886">
    <property type="term" value="C:plasma membrane"/>
    <property type="evidence" value="ECO:0007669"/>
    <property type="project" value="UniProtKB-SubCell"/>
</dbReference>
<accession>A0AAU7NP98</accession>
<dbReference type="Proteomes" id="UP001225378">
    <property type="component" value="Chromosome"/>
</dbReference>
<evidence type="ECO:0000256" key="4">
    <source>
        <dbReference type="ARBA" id="ARBA00022989"/>
    </source>
</evidence>
<dbReference type="PROSITE" id="PS50895">
    <property type="entry name" value="SURF1"/>
    <property type="match status" value="1"/>
</dbReference>
<keyword evidence="4 6" id="KW-1133">Transmembrane helix</keyword>
<dbReference type="CDD" id="cd06662">
    <property type="entry name" value="SURF1"/>
    <property type="match status" value="1"/>
</dbReference>
<evidence type="ECO:0000256" key="1">
    <source>
        <dbReference type="ARBA" id="ARBA00004370"/>
    </source>
</evidence>
<protein>
    <recommendedName>
        <fullName evidence="6">SURF1-like protein</fullName>
    </recommendedName>
</protein>
<dbReference type="EMBL" id="CP157743">
    <property type="protein sequence ID" value="XBS18787.1"/>
    <property type="molecule type" value="Genomic_DNA"/>
</dbReference>
<organism evidence="7 8">
    <name type="scientific">Methylomarinum roseum</name>
    <dbReference type="NCBI Taxonomy" id="3067653"/>
    <lineage>
        <taxon>Bacteria</taxon>
        <taxon>Pseudomonadati</taxon>
        <taxon>Pseudomonadota</taxon>
        <taxon>Gammaproteobacteria</taxon>
        <taxon>Methylococcales</taxon>
        <taxon>Methylococcaceae</taxon>
        <taxon>Methylomarinum</taxon>
    </lineage>
</organism>
<evidence type="ECO:0000313" key="8">
    <source>
        <dbReference type="Proteomes" id="UP001225378"/>
    </source>
</evidence>
<evidence type="ECO:0000256" key="6">
    <source>
        <dbReference type="RuleBase" id="RU363076"/>
    </source>
</evidence>
<proteinExistence type="inferred from homology"/>
<dbReference type="PANTHER" id="PTHR23427">
    <property type="entry name" value="SURFEIT LOCUS PROTEIN"/>
    <property type="match status" value="1"/>
</dbReference>
<sequence length="245" mass="27724">MKKLNISLAGRSFRFSIGGLLLYLIAVTVLCALGNWQLRRAEQKALFLQQQEVASEAEISDLNRQRQLDLKALEYQTVSVSGYYDPLHQFLIDNQISRGKAGYFVMTPFFIEGRDVAVLVNRGWVPMAQDRSLKTDISIEEANTTITGRVNHFPPVGLVLEGADVPSASWPAVVQVVNSEILAKRLGYPLLDFQVELDPEMTDGYRREWRSVSVMPPEKHIAYAVQWFALALTLTVLFIWLSHKK</sequence>
<feature type="transmembrane region" description="Helical" evidence="6">
    <location>
        <begin position="12"/>
        <end position="36"/>
    </location>
</feature>
<evidence type="ECO:0000313" key="7">
    <source>
        <dbReference type="EMBL" id="XBS18787.1"/>
    </source>
</evidence>
<evidence type="ECO:0000256" key="5">
    <source>
        <dbReference type="ARBA" id="ARBA00023136"/>
    </source>
</evidence>
<keyword evidence="6" id="KW-1003">Cell membrane</keyword>
<dbReference type="InterPro" id="IPR045214">
    <property type="entry name" value="Surf1/Surf4"/>
</dbReference>
<dbReference type="PANTHER" id="PTHR23427:SF2">
    <property type="entry name" value="SURFEIT LOCUS PROTEIN 1"/>
    <property type="match status" value="1"/>
</dbReference>
<gene>
    <name evidence="7" type="ORF">Q9L42_010400</name>
</gene>
<dbReference type="Pfam" id="PF02104">
    <property type="entry name" value="SURF1"/>
    <property type="match status" value="1"/>
</dbReference>
<feature type="transmembrane region" description="Helical" evidence="6">
    <location>
        <begin position="221"/>
        <end position="241"/>
    </location>
</feature>
<reference evidence="7 8" key="1">
    <citation type="journal article" date="2024" name="Microbiology">
        <title>Methylomarinum rosea sp. nov., a novel halophilic methanotrophic bacterium from the hypersaline Lake Elton.</title>
        <authorList>
            <person name="Suleimanov R.Z."/>
            <person name="Oshkin I.Y."/>
            <person name="Danilova O.V."/>
            <person name="Suzina N.E."/>
            <person name="Dedysh S.N."/>
        </authorList>
    </citation>
    <scope>NUCLEOTIDE SEQUENCE [LARGE SCALE GENOMIC DNA]</scope>
    <source>
        <strain evidence="7 8">Ch1-1</strain>
    </source>
</reference>
<evidence type="ECO:0000256" key="2">
    <source>
        <dbReference type="ARBA" id="ARBA00007165"/>
    </source>
</evidence>
<keyword evidence="3 6" id="KW-0812">Transmembrane</keyword>
<dbReference type="KEGG" id="mech:Q9L42_010400"/>
<dbReference type="InterPro" id="IPR002994">
    <property type="entry name" value="Surf1/Shy1"/>
</dbReference>